<dbReference type="Gene3D" id="1.20.1270.60">
    <property type="entry name" value="Arfaptin homology (AH) domain/BAR domain"/>
    <property type="match status" value="1"/>
</dbReference>
<dbReference type="InterPro" id="IPR000198">
    <property type="entry name" value="RhoGAP_dom"/>
</dbReference>
<gene>
    <name evidence="6" type="ORF">RNJ44_01855</name>
</gene>
<feature type="compositionally biased region" description="Low complexity" evidence="3">
    <location>
        <begin position="412"/>
        <end position="422"/>
    </location>
</feature>
<feature type="region of interest" description="Disordered" evidence="3">
    <location>
        <begin position="19"/>
        <end position="53"/>
    </location>
</feature>
<feature type="domain" description="F-BAR" evidence="5">
    <location>
        <begin position="78"/>
        <end position="340"/>
    </location>
</feature>
<evidence type="ECO:0000256" key="2">
    <source>
        <dbReference type="PROSITE-ProRule" id="PRU01077"/>
    </source>
</evidence>
<feature type="compositionally biased region" description="Low complexity" evidence="3">
    <location>
        <begin position="443"/>
        <end position="486"/>
    </location>
</feature>
<dbReference type="Pfam" id="PF00620">
    <property type="entry name" value="RhoGAP"/>
    <property type="match status" value="1"/>
</dbReference>
<feature type="compositionally biased region" description="Polar residues" evidence="3">
    <location>
        <begin position="431"/>
        <end position="442"/>
    </location>
</feature>
<evidence type="ECO:0000313" key="6">
    <source>
        <dbReference type="EMBL" id="KAL3229719.1"/>
    </source>
</evidence>
<comment type="caution">
    <text evidence="6">The sequence shown here is derived from an EMBL/GenBank/DDBJ whole genome shotgun (WGS) entry which is preliminary data.</text>
</comment>
<accession>A0ABR4NNY4</accession>
<feature type="region of interest" description="Disordered" evidence="3">
    <location>
        <begin position="368"/>
        <end position="500"/>
    </location>
</feature>
<feature type="compositionally biased region" description="Polar residues" evidence="3">
    <location>
        <begin position="373"/>
        <end position="383"/>
    </location>
</feature>
<name>A0ABR4NNY4_9SACH</name>
<keyword evidence="1" id="KW-0343">GTPase activation</keyword>
<dbReference type="InterPro" id="IPR027267">
    <property type="entry name" value="AH/BAR_dom_sf"/>
</dbReference>
<dbReference type="Proteomes" id="UP001623330">
    <property type="component" value="Unassembled WGS sequence"/>
</dbReference>
<dbReference type="PROSITE" id="PS50238">
    <property type="entry name" value="RHOGAP"/>
    <property type="match status" value="1"/>
</dbReference>
<reference evidence="6 7" key="1">
    <citation type="submission" date="2024-05" db="EMBL/GenBank/DDBJ databases">
        <title>Long read based assembly of the Candida bracarensis genome reveals expanded adhesin content.</title>
        <authorList>
            <person name="Marcet-Houben M."/>
            <person name="Ksiezopolska E."/>
            <person name="Gabaldon T."/>
        </authorList>
    </citation>
    <scope>NUCLEOTIDE SEQUENCE [LARGE SCALE GENOMIC DNA]</scope>
    <source>
        <strain evidence="6 7">CBM6</strain>
    </source>
</reference>
<evidence type="ECO:0000259" key="5">
    <source>
        <dbReference type="PROSITE" id="PS51741"/>
    </source>
</evidence>
<dbReference type="InterPro" id="IPR050729">
    <property type="entry name" value="Rho-GAP"/>
</dbReference>
<feature type="domain" description="Rho-GAP" evidence="4">
    <location>
        <begin position="545"/>
        <end position="736"/>
    </location>
</feature>
<evidence type="ECO:0000256" key="3">
    <source>
        <dbReference type="SAM" id="MobiDB-lite"/>
    </source>
</evidence>
<evidence type="ECO:0000256" key="1">
    <source>
        <dbReference type="ARBA" id="ARBA00022468"/>
    </source>
</evidence>
<protein>
    <submittedName>
        <fullName evidence="6">RHO GTPase-activating protein RGD1</fullName>
    </submittedName>
</protein>
<dbReference type="EMBL" id="JBEVYD010000011">
    <property type="protein sequence ID" value="KAL3229719.1"/>
    <property type="molecule type" value="Genomic_DNA"/>
</dbReference>
<dbReference type="PANTHER" id="PTHR23176:SF128">
    <property type="entry name" value="RHO GTPASE-ACTIVATING PROTEIN RGD1"/>
    <property type="match status" value="1"/>
</dbReference>
<dbReference type="PROSITE" id="PS51741">
    <property type="entry name" value="F_BAR"/>
    <property type="match status" value="1"/>
</dbReference>
<organism evidence="6 7">
    <name type="scientific">Nakaseomyces bracarensis</name>
    <dbReference type="NCBI Taxonomy" id="273131"/>
    <lineage>
        <taxon>Eukaryota</taxon>
        <taxon>Fungi</taxon>
        <taxon>Dikarya</taxon>
        <taxon>Ascomycota</taxon>
        <taxon>Saccharomycotina</taxon>
        <taxon>Saccharomycetes</taxon>
        <taxon>Saccharomycetales</taxon>
        <taxon>Saccharomycetaceae</taxon>
        <taxon>Nakaseomyces</taxon>
    </lineage>
</organism>
<keyword evidence="7" id="KW-1185">Reference proteome</keyword>
<dbReference type="SMART" id="SM00324">
    <property type="entry name" value="RhoGAP"/>
    <property type="match status" value="1"/>
</dbReference>
<sequence length="739" mass="82810">MSDSAQGLGIHAEYMGSSHMGSSGSGALDDFHESGMSNGSHPEVQDDPSTMNISSVANVPEFSTNGQIESVDDLFNKEEITRVLNSDVAINALLTRLKQSLLICEEFTKFVRKKYIFEEEHTNELAKQYKHFFSTTPASNSSLNRIMHEVLSYDGKMSQVKQSYVKALQKMYDELTALLFTMTKLRKSCKENSRRLEKEVTDAIHSAEKAQARYNSLCQDWDKLRMTDPSKTKLTLRGSKTTKEQEEELLRKIDAQDLEYKQKVDHSTSLRNTFITRERPKIVRELKDMILEMDTALAIQLQKYTIWTENLILNTGITVSPVDSAKSMKSLAASVSNERDLYQFLKKYNSSGKNSMLINKNLIPVDYKKHPSMNKQQGGSRNFSGPKKPPKFAVDPSRNSIPKRILSTHNDTPFTSSPSTPSIAKPGAFNDMNSTSSNQRYRTSSGSSNTMSPSGYSPVSKEQPLPSLPSNSSNSNNNQSTLVSQNENSEPHFSTLDPGPKAKIVPSLSTAFSVASGDSDRPVSHIQTGTAMPPGVSKNFKSFGVPLEDLIEFENDMVPAIVRQCIYVIDTYGLDLEGIYRKSANVLDVSKLRDEIDKDPANISMILPPKNHSDSDIYLVGSLLKAFFAALPDALLLREITSEVKTCVAIEDFTTRKNYMHGLLYKLPDAQYWTLRALLFHLKRVLQHEANNRMNLKSLCIIWGPTIIAPNDEDRNDVNFQIKVMEVLLDVTEQAFEPE</sequence>
<dbReference type="InterPro" id="IPR008936">
    <property type="entry name" value="Rho_GTPase_activation_prot"/>
</dbReference>
<dbReference type="Gene3D" id="1.10.555.10">
    <property type="entry name" value="Rho GTPase activation protein"/>
    <property type="match status" value="1"/>
</dbReference>
<evidence type="ECO:0000259" key="4">
    <source>
        <dbReference type="PROSITE" id="PS50238"/>
    </source>
</evidence>
<proteinExistence type="predicted"/>
<dbReference type="SMART" id="SM00055">
    <property type="entry name" value="FCH"/>
    <property type="match status" value="1"/>
</dbReference>
<evidence type="ECO:0000313" key="7">
    <source>
        <dbReference type="Proteomes" id="UP001623330"/>
    </source>
</evidence>
<dbReference type="SUPFAM" id="SSF48350">
    <property type="entry name" value="GTPase activation domain, GAP"/>
    <property type="match status" value="1"/>
</dbReference>
<dbReference type="InterPro" id="IPR001060">
    <property type="entry name" value="FCH_dom"/>
</dbReference>
<keyword evidence="2" id="KW-0175">Coiled coil</keyword>
<dbReference type="Pfam" id="PF00611">
    <property type="entry name" value="FCH"/>
    <property type="match status" value="1"/>
</dbReference>
<dbReference type="SUPFAM" id="SSF103657">
    <property type="entry name" value="BAR/IMD domain-like"/>
    <property type="match status" value="1"/>
</dbReference>
<dbReference type="PANTHER" id="PTHR23176">
    <property type="entry name" value="RHO/RAC/CDC GTPASE-ACTIVATING PROTEIN"/>
    <property type="match status" value="1"/>
</dbReference>
<dbReference type="InterPro" id="IPR031160">
    <property type="entry name" value="F_BAR_dom"/>
</dbReference>